<keyword evidence="3 9" id="KW-0812">Transmembrane</keyword>
<evidence type="ECO:0000256" key="1">
    <source>
        <dbReference type="ARBA" id="ARBA00004141"/>
    </source>
</evidence>
<evidence type="ECO:0000256" key="8">
    <source>
        <dbReference type="SAM" id="MobiDB-lite"/>
    </source>
</evidence>
<keyword evidence="2" id="KW-0813">Transport</keyword>
<evidence type="ECO:0000313" key="12">
    <source>
        <dbReference type="Proteomes" id="UP001417504"/>
    </source>
</evidence>
<feature type="transmembrane region" description="Helical" evidence="9">
    <location>
        <begin position="508"/>
        <end position="534"/>
    </location>
</feature>
<feature type="transmembrane region" description="Helical" evidence="9">
    <location>
        <begin position="225"/>
        <end position="248"/>
    </location>
</feature>
<dbReference type="Proteomes" id="UP001417504">
    <property type="component" value="Unassembled WGS sequence"/>
</dbReference>
<organism evidence="11 12">
    <name type="scientific">Stephania japonica</name>
    <dbReference type="NCBI Taxonomy" id="461633"/>
    <lineage>
        <taxon>Eukaryota</taxon>
        <taxon>Viridiplantae</taxon>
        <taxon>Streptophyta</taxon>
        <taxon>Embryophyta</taxon>
        <taxon>Tracheophyta</taxon>
        <taxon>Spermatophyta</taxon>
        <taxon>Magnoliopsida</taxon>
        <taxon>Ranunculales</taxon>
        <taxon>Menispermaceae</taxon>
        <taxon>Menispermoideae</taxon>
        <taxon>Cissampelideae</taxon>
        <taxon>Stephania</taxon>
    </lineage>
</organism>
<dbReference type="GO" id="GO:0016020">
    <property type="term" value="C:membrane"/>
    <property type="evidence" value="ECO:0007669"/>
    <property type="project" value="UniProtKB-SubCell"/>
</dbReference>
<accession>A0AAP0JA37</accession>
<evidence type="ECO:0000256" key="3">
    <source>
        <dbReference type="ARBA" id="ARBA00022692"/>
    </source>
</evidence>
<dbReference type="Pfam" id="PF01490">
    <property type="entry name" value="Aa_trans"/>
    <property type="match status" value="1"/>
</dbReference>
<feature type="transmembrane region" description="Helical" evidence="9">
    <location>
        <begin position="474"/>
        <end position="496"/>
    </location>
</feature>
<sequence length="537" mass="58901">MAEREAEPEMFLNDEDDEEIEESKVLAIDSESSGDDEGEGERNGFADSRSPQFTSLQWPQSYKETTDSYTITASPNFGSLRRAPSYRYSSLDIFTKSSQDLDGKAPLLFDHGGSYQKQDSVASNGIRLSFAEERGSMHEQLALEGHIGQGCSFTQTVFNGVNVLAGVGLLSTPYTVREAGWASLVLLVLFATICCYTGIMMRYCFESKEGLMSYPDIGEAAFGKYGRLVISIVLYTELYSYCVEFIILEGDNLTRLFPGTSLDWPGFHVDSLHFYGVLTALIVLPTVWLRDLRVISYLSAGGVLATAVICFVVFYIGVVEKVGFHHTASVVNWSGLPFALGVYGFCFSGHSVFPNIYQSMSDKKQFNKALIVCFILCTAIYGGVAVMGYLMFGQATLSQITLNLPKDALASKVAIWTTVSIDTYALLMNPLARSLEELLPVGVSNSLWCFVLLRTGLVISTVCVAFLLPFFGLVMALIGSLLSILVAIIMPALCFLKIVGWKATRMQVILSTTIIVLGIISTVVGTYTSLLQIVQQY</sequence>
<dbReference type="PANTHER" id="PTHR48017">
    <property type="entry name" value="OS05G0424000 PROTEIN-RELATED"/>
    <property type="match status" value="1"/>
</dbReference>
<protein>
    <recommendedName>
        <fullName evidence="10">Amino acid transporter transmembrane domain-containing protein</fullName>
    </recommendedName>
</protein>
<keyword evidence="12" id="KW-1185">Reference proteome</keyword>
<feature type="transmembrane region" description="Helical" evidence="9">
    <location>
        <begin position="338"/>
        <end position="357"/>
    </location>
</feature>
<reference evidence="11 12" key="1">
    <citation type="submission" date="2024-01" db="EMBL/GenBank/DDBJ databases">
        <title>Genome assemblies of Stephania.</title>
        <authorList>
            <person name="Yang L."/>
        </authorList>
    </citation>
    <scope>NUCLEOTIDE SEQUENCE [LARGE SCALE GENOMIC DNA]</scope>
    <source>
        <strain evidence="11">QJT</strain>
        <tissue evidence="11">Leaf</tissue>
    </source>
</reference>
<feature type="transmembrane region" description="Helical" evidence="9">
    <location>
        <begin position="447"/>
        <end position="468"/>
    </location>
</feature>
<feature type="transmembrane region" description="Helical" evidence="9">
    <location>
        <begin position="369"/>
        <end position="389"/>
    </location>
</feature>
<evidence type="ECO:0000256" key="2">
    <source>
        <dbReference type="ARBA" id="ARBA00022448"/>
    </source>
</evidence>
<evidence type="ECO:0000259" key="10">
    <source>
        <dbReference type="Pfam" id="PF01490"/>
    </source>
</evidence>
<evidence type="ECO:0000313" key="11">
    <source>
        <dbReference type="EMBL" id="KAK9130213.1"/>
    </source>
</evidence>
<dbReference type="FunFam" id="1.20.1740.10:FF:000047">
    <property type="entry name" value="Amino acid transporter AVT1A"/>
    <property type="match status" value="1"/>
</dbReference>
<evidence type="ECO:0000256" key="5">
    <source>
        <dbReference type="ARBA" id="ARBA00022989"/>
    </source>
</evidence>
<dbReference type="GO" id="GO:0006865">
    <property type="term" value="P:amino acid transport"/>
    <property type="evidence" value="ECO:0007669"/>
    <property type="project" value="UniProtKB-KW"/>
</dbReference>
<dbReference type="InterPro" id="IPR013057">
    <property type="entry name" value="AA_transpt_TM"/>
</dbReference>
<keyword evidence="6 9" id="KW-0472">Membrane</keyword>
<evidence type="ECO:0000256" key="4">
    <source>
        <dbReference type="ARBA" id="ARBA00022970"/>
    </source>
</evidence>
<dbReference type="EMBL" id="JBBNAE010000004">
    <property type="protein sequence ID" value="KAK9130213.1"/>
    <property type="molecule type" value="Genomic_DNA"/>
</dbReference>
<evidence type="ECO:0000256" key="7">
    <source>
        <dbReference type="ARBA" id="ARBA00049662"/>
    </source>
</evidence>
<evidence type="ECO:0000256" key="6">
    <source>
        <dbReference type="ARBA" id="ARBA00023136"/>
    </source>
</evidence>
<name>A0AAP0JA37_9MAGN</name>
<dbReference type="AlphaFoldDB" id="A0AAP0JA37"/>
<feature type="transmembrane region" description="Helical" evidence="9">
    <location>
        <begin position="181"/>
        <end position="205"/>
    </location>
</feature>
<comment type="similarity">
    <text evidence="7">Belongs to the amino acid/polyamine transporter 2 family. Amino acid/auxin permease (AAAP) (TC 2.A.18.5) subfamily.</text>
</comment>
<comment type="subcellular location">
    <subcellularLocation>
        <location evidence="1">Membrane</location>
        <topology evidence="1">Multi-pass membrane protein</topology>
    </subcellularLocation>
</comment>
<feature type="region of interest" description="Disordered" evidence="8">
    <location>
        <begin position="1"/>
        <end position="57"/>
    </location>
</feature>
<evidence type="ECO:0000256" key="9">
    <source>
        <dbReference type="SAM" id="Phobius"/>
    </source>
</evidence>
<feature type="transmembrane region" description="Helical" evidence="9">
    <location>
        <begin position="272"/>
        <end position="289"/>
    </location>
</feature>
<keyword evidence="4" id="KW-0029">Amino-acid transport</keyword>
<gene>
    <name evidence="11" type="ORF">Sjap_010700</name>
</gene>
<feature type="transmembrane region" description="Helical" evidence="9">
    <location>
        <begin position="296"/>
        <end position="318"/>
    </location>
</feature>
<feature type="domain" description="Amino acid transporter transmembrane" evidence="10">
    <location>
        <begin position="151"/>
        <end position="529"/>
    </location>
</feature>
<keyword evidence="5 9" id="KW-1133">Transmembrane helix</keyword>
<feature type="compositionally biased region" description="Acidic residues" evidence="8">
    <location>
        <begin position="8"/>
        <end position="21"/>
    </location>
</feature>
<comment type="caution">
    <text evidence="11">The sequence shown here is derived from an EMBL/GenBank/DDBJ whole genome shotgun (WGS) entry which is preliminary data.</text>
</comment>
<proteinExistence type="inferred from homology"/>